<evidence type="ECO:0000313" key="2">
    <source>
        <dbReference type="EMBL" id="KAK2027542.1"/>
    </source>
</evidence>
<organism evidence="2 3">
    <name type="scientific">Colletotrichum zoysiae</name>
    <dbReference type="NCBI Taxonomy" id="1216348"/>
    <lineage>
        <taxon>Eukaryota</taxon>
        <taxon>Fungi</taxon>
        <taxon>Dikarya</taxon>
        <taxon>Ascomycota</taxon>
        <taxon>Pezizomycotina</taxon>
        <taxon>Sordariomycetes</taxon>
        <taxon>Hypocreomycetidae</taxon>
        <taxon>Glomerellales</taxon>
        <taxon>Glomerellaceae</taxon>
        <taxon>Colletotrichum</taxon>
        <taxon>Colletotrichum graminicola species complex</taxon>
    </lineage>
</organism>
<sequence length="238" mass="25322">MDDGIVGWLSRALEVRQGKARPGQAGGRKARQQERGGANTCSFPVRMAHVRVARVAERYLSTCLSHYIVHTAGTNTQHTLLLGRREETESEQEGRRKKEGWSDRGDPVCAEWEGGGFQEKKEKEEEGGATTGGVLARGNGKPENGGRDRTERNGGRTAGLAADERECVTAAAAAAADTSGCLVPSLLSSHAKSGTDTDAAEAEVDAAMQMLMQMLMLMLMLMLEWVADAGCSGTGSAL</sequence>
<protein>
    <submittedName>
        <fullName evidence="2">Uncharacterized protein</fullName>
    </submittedName>
</protein>
<dbReference type="AlphaFoldDB" id="A0AAD9HFV5"/>
<accession>A0AAD9HFV5</accession>
<dbReference type="EMBL" id="MU842893">
    <property type="protein sequence ID" value="KAK2027542.1"/>
    <property type="molecule type" value="Genomic_DNA"/>
</dbReference>
<proteinExistence type="predicted"/>
<comment type="caution">
    <text evidence="2">The sequence shown here is derived from an EMBL/GenBank/DDBJ whole genome shotgun (WGS) entry which is preliminary data.</text>
</comment>
<reference evidence="2" key="1">
    <citation type="submission" date="2021-06" db="EMBL/GenBank/DDBJ databases">
        <title>Comparative genomics, transcriptomics and evolutionary studies reveal genomic signatures of adaptation to plant cell wall in hemibiotrophic fungi.</title>
        <authorList>
            <consortium name="DOE Joint Genome Institute"/>
            <person name="Baroncelli R."/>
            <person name="Diaz J.F."/>
            <person name="Benocci T."/>
            <person name="Peng M."/>
            <person name="Battaglia E."/>
            <person name="Haridas S."/>
            <person name="Andreopoulos W."/>
            <person name="Labutti K."/>
            <person name="Pangilinan J."/>
            <person name="Floch G.L."/>
            <person name="Makela M.R."/>
            <person name="Henrissat B."/>
            <person name="Grigoriev I.V."/>
            <person name="Crouch J.A."/>
            <person name="De Vries R.P."/>
            <person name="Sukno S.A."/>
            <person name="Thon M.R."/>
        </authorList>
    </citation>
    <scope>NUCLEOTIDE SEQUENCE</scope>
    <source>
        <strain evidence="2">MAFF235873</strain>
    </source>
</reference>
<evidence type="ECO:0000313" key="3">
    <source>
        <dbReference type="Proteomes" id="UP001232148"/>
    </source>
</evidence>
<feature type="compositionally biased region" description="Basic and acidic residues" evidence="1">
    <location>
        <begin position="83"/>
        <end position="106"/>
    </location>
</feature>
<feature type="compositionally biased region" description="Basic and acidic residues" evidence="1">
    <location>
        <begin position="144"/>
        <end position="154"/>
    </location>
</feature>
<feature type="region of interest" description="Disordered" evidence="1">
    <location>
        <begin position="79"/>
        <end position="160"/>
    </location>
</feature>
<gene>
    <name evidence="2" type="ORF">LX32DRAFT_435699</name>
</gene>
<keyword evidence="3" id="KW-1185">Reference proteome</keyword>
<feature type="region of interest" description="Disordered" evidence="1">
    <location>
        <begin position="17"/>
        <end position="38"/>
    </location>
</feature>
<evidence type="ECO:0000256" key="1">
    <source>
        <dbReference type="SAM" id="MobiDB-lite"/>
    </source>
</evidence>
<name>A0AAD9HFV5_9PEZI</name>
<dbReference type="Proteomes" id="UP001232148">
    <property type="component" value="Unassembled WGS sequence"/>
</dbReference>